<reference evidence="1" key="1">
    <citation type="submission" date="2014-11" db="EMBL/GenBank/DDBJ databases">
        <authorList>
            <person name="Amaro Gonzalez C."/>
        </authorList>
    </citation>
    <scope>NUCLEOTIDE SEQUENCE</scope>
</reference>
<proteinExistence type="predicted"/>
<dbReference type="AlphaFoldDB" id="A0A0E9SG14"/>
<sequence length="34" mass="3674">MTDNVLTSGYDIAAYMDHIGNSMPHLILALSHTA</sequence>
<reference evidence="1" key="2">
    <citation type="journal article" date="2015" name="Fish Shellfish Immunol.">
        <title>Early steps in the European eel (Anguilla anguilla)-Vibrio vulnificus interaction in the gills: Role of the RtxA13 toxin.</title>
        <authorList>
            <person name="Callol A."/>
            <person name="Pajuelo D."/>
            <person name="Ebbesson L."/>
            <person name="Teles M."/>
            <person name="MacKenzie S."/>
            <person name="Amaro C."/>
        </authorList>
    </citation>
    <scope>NUCLEOTIDE SEQUENCE</scope>
</reference>
<organism evidence="1">
    <name type="scientific">Anguilla anguilla</name>
    <name type="common">European freshwater eel</name>
    <name type="synonym">Muraena anguilla</name>
    <dbReference type="NCBI Taxonomy" id="7936"/>
    <lineage>
        <taxon>Eukaryota</taxon>
        <taxon>Metazoa</taxon>
        <taxon>Chordata</taxon>
        <taxon>Craniata</taxon>
        <taxon>Vertebrata</taxon>
        <taxon>Euteleostomi</taxon>
        <taxon>Actinopterygii</taxon>
        <taxon>Neopterygii</taxon>
        <taxon>Teleostei</taxon>
        <taxon>Anguilliformes</taxon>
        <taxon>Anguillidae</taxon>
        <taxon>Anguilla</taxon>
    </lineage>
</organism>
<name>A0A0E9SG14_ANGAN</name>
<protein>
    <submittedName>
        <fullName evidence="1">Uncharacterized protein</fullName>
    </submittedName>
</protein>
<accession>A0A0E9SG14</accession>
<dbReference type="EMBL" id="GBXM01068283">
    <property type="protein sequence ID" value="JAH40294.1"/>
    <property type="molecule type" value="Transcribed_RNA"/>
</dbReference>
<evidence type="ECO:0000313" key="1">
    <source>
        <dbReference type="EMBL" id="JAH40294.1"/>
    </source>
</evidence>